<dbReference type="EMBL" id="JASPKY010000251">
    <property type="protein sequence ID" value="KAK9716862.1"/>
    <property type="molecule type" value="Genomic_DNA"/>
</dbReference>
<name>A0AAW1KFN0_POPJA</name>
<evidence type="ECO:0000256" key="1">
    <source>
        <dbReference type="SAM" id="MobiDB-lite"/>
    </source>
</evidence>
<accession>A0AAW1KFN0</accession>
<feature type="compositionally biased region" description="Basic and acidic residues" evidence="1">
    <location>
        <begin position="42"/>
        <end position="53"/>
    </location>
</feature>
<comment type="caution">
    <text evidence="2">The sequence shown here is derived from an EMBL/GenBank/DDBJ whole genome shotgun (WGS) entry which is preliminary data.</text>
</comment>
<dbReference type="Proteomes" id="UP001458880">
    <property type="component" value="Unassembled WGS sequence"/>
</dbReference>
<evidence type="ECO:0000313" key="3">
    <source>
        <dbReference type="Proteomes" id="UP001458880"/>
    </source>
</evidence>
<protein>
    <submittedName>
        <fullName evidence="2">Uncharacterized protein</fullName>
    </submittedName>
</protein>
<gene>
    <name evidence="2" type="ORF">QE152_g24481</name>
</gene>
<proteinExistence type="predicted"/>
<feature type="region of interest" description="Disordered" evidence="1">
    <location>
        <begin position="1"/>
        <end position="61"/>
    </location>
</feature>
<sequence>MAWSHTKASARKSNKKSDGAKFDRHQKERKTKEEIATSGRGQPKEAGHPKLQERQWTGRHGRVRCALKVRNLLSVGPIFQMDGYQRYSSAPSPNQ</sequence>
<reference evidence="2 3" key="1">
    <citation type="journal article" date="2024" name="BMC Genomics">
        <title>De novo assembly and annotation of Popillia japonica's genome with initial clues to its potential as an invasive pest.</title>
        <authorList>
            <person name="Cucini C."/>
            <person name="Boschi S."/>
            <person name="Funari R."/>
            <person name="Cardaioli E."/>
            <person name="Iannotti N."/>
            <person name="Marturano G."/>
            <person name="Paoli F."/>
            <person name="Bruttini M."/>
            <person name="Carapelli A."/>
            <person name="Frati F."/>
            <person name="Nardi F."/>
        </authorList>
    </citation>
    <scope>NUCLEOTIDE SEQUENCE [LARGE SCALE GENOMIC DNA]</scope>
    <source>
        <strain evidence="2">DMR45628</strain>
    </source>
</reference>
<dbReference type="AlphaFoldDB" id="A0AAW1KFN0"/>
<feature type="compositionally biased region" description="Basic and acidic residues" evidence="1">
    <location>
        <begin position="15"/>
        <end position="35"/>
    </location>
</feature>
<keyword evidence="3" id="KW-1185">Reference proteome</keyword>
<organism evidence="2 3">
    <name type="scientific">Popillia japonica</name>
    <name type="common">Japanese beetle</name>
    <dbReference type="NCBI Taxonomy" id="7064"/>
    <lineage>
        <taxon>Eukaryota</taxon>
        <taxon>Metazoa</taxon>
        <taxon>Ecdysozoa</taxon>
        <taxon>Arthropoda</taxon>
        <taxon>Hexapoda</taxon>
        <taxon>Insecta</taxon>
        <taxon>Pterygota</taxon>
        <taxon>Neoptera</taxon>
        <taxon>Endopterygota</taxon>
        <taxon>Coleoptera</taxon>
        <taxon>Polyphaga</taxon>
        <taxon>Scarabaeiformia</taxon>
        <taxon>Scarabaeidae</taxon>
        <taxon>Rutelinae</taxon>
        <taxon>Popillia</taxon>
    </lineage>
</organism>
<evidence type="ECO:0000313" key="2">
    <source>
        <dbReference type="EMBL" id="KAK9716862.1"/>
    </source>
</evidence>